<evidence type="ECO:0000256" key="2">
    <source>
        <dbReference type="ARBA" id="ARBA00022723"/>
    </source>
</evidence>
<dbReference type="PROSITE" id="PS51471">
    <property type="entry name" value="FE2OG_OXY"/>
    <property type="match status" value="1"/>
</dbReference>
<dbReference type="FunFam" id="2.60.120.620:FF:000017">
    <property type="entry name" value="Transmembrane prolyl 4-hydroxylase"/>
    <property type="match status" value="1"/>
</dbReference>
<dbReference type="EMBL" id="SHOA02000001">
    <property type="protein sequence ID" value="TDH70673.1"/>
    <property type="molecule type" value="Genomic_DNA"/>
</dbReference>
<dbReference type="GO" id="GO:0004656">
    <property type="term" value="F:procollagen-proline 4-dioxygenase activity"/>
    <property type="evidence" value="ECO:0007669"/>
    <property type="project" value="TreeGrafter"/>
</dbReference>
<dbReference type="GO" id="GO:0031418">
    <property type="term" value="F:L-ascorbic acid binding"/>
    <property type="evidence" value="ECO:0007669"/>
    <property type="project" value="InterPro"/>
</dbReference>
<dbReference type="GO" id="GO:0005783">
    <property type="term" value="C:endoplasmic reticulum"/>
    <property type="evidence" value="ECO:0007669"/>
    <property type="project" value="TreeGrafter"/>
</dbReference>
<dbReference type="Pfam" id="PF13640">
    <property type="entry name" value="2OG-FeII_Oxy_3"/>
    <property type="match status" value="1"/>
</dbReference>
<accession>A0A976FPT2</accession>
<keyword evidence="2" id="KW-0479">Metal-binding</keyword>
<dbReference type="OrthoDB" id="420380at2759"/>
<dbReference type="SUPFAM" id="SSF49468">
    <property type="entry name" value="VHL"/>
    <property type="match status" value="1"/>
</dbReference>
<dbReference type="InterPro" id="IPR045054">
    <property type="entry name" value="P4HA-like"/>
</dbReference>
<feature type="domain" description="Fe2OG dioxygenase" evidence="6">
    <location>
        <begin position="265"/>
        <end position="438"/>
    </location>
</feature>
<dbReference type="InterPro" id="IPR044862">
    <property type="entry name" value="Pro_4_hyd_alph_FE2OG_OXY"/>
</dbReference>
<evidence type="ECO:0000256" key="4">
    <source>
        <dbReference type="ARBA" id="ARBA00023002"/>
    </source>
</evidence>
<comment type="caution">
    <text evidence="7">The sequence shown here is derived from an EMBL/GenBank/DDBJ whole genome shotgun (WGS) entry which is preliminary data.</text>
</comment>
<dbReference type="GO" id="GO:0005506">
    <property type="term" value="F:iron ion binding"/>
    <property type="evidence" value="ECO:0007669"/>
    <property type="project" value="InterPro"/>
</dbReference>
<comment type="cofactor">
    <cofactor evidence="1">
        <name>L-ascorbate</name>
        <dbReference type="ChEBI" id="CHEBI:38290"/>
    </cofactor>
</comment>
<dbReference type="PANTHER" id="PTHR10869">
    <property type="entry name" value="PROLYL 4-HYDROXYLASE ALPHA SUBUNIT"/>
    <property type="match status" value="1"/>
</dbReference>
<dbReference type="KEGG" id="blac:94346678"/>
<evidence type="ECO:0000256" key="5">
    <source>
        <dbReference type="ARBA" id="ARBA00023004"/>
    </source>
</evidence>
<keyword evidence="8" id="KW-1185">Reference proteome</keyword>
<keyword evidence="4" id="KW-0560">Oxidoreductase</keyword>
<gene>
    <name evidence="7" type="ORF">CCR75_002910</name>
</gene>
<evidence type="ECO:0000313" key="8">
    <source>
        <dbReference type="Proteomes" id="UP000294530"/>
    </source>
</evidence>
<dbReference type="SMART" id="SM00702">
    <property type="entry name" value="P4Hc"/>
    <property type="match status" value="1"/>
</dbReference>
<dbReference type="PANTHER" id="PTHR10869:SF226">
    <property type="entry name" value="PROLYL 4-HYDROXYLASE ALPHA SUBUNIT DOMAIN-CONTAINING PROTEIN"/>
    <property type="match status" value="1"/>
</dbReference>
<organism evidence="7 8">
    <name type="scientific">Bremia lactucae</name>
    <name type="common">Lettuce downy mildew</name>
    <dbReference type="NCBI Taxonomy" id="4779"/>
    <lineage>
        <taxon>Eukaryota</taxon>
        <taxon>Sar</taxon>
        <taxon>Stramenopiles</taxon>
        <taxon>Oomycota</taxon>
        <taxon>Peronosporomycetes</taxon>
        <taxon>Peronosporales</taxon>
        <taxon>Peronosporaceae</taxon>
        <taxon>Bremia</taxon>
    </lineage>
</organism>
<dbReference type="InterPro" id="IPR005123">
    <property type="entry name" value="Oxoglu/Fe-dep_dioxygenase_dom"/>
</dbReference>
<keyword evidence="5" id="KW-0408">Iron</keyword>
<dbReference type="InterPro" id="IPR006620">
    <property type="entry name" value="Pro_4_hyd_alph"/>
</dbReference>
<sequence>MRFVTRVCGLLMMLVFALAVVFTYWKELPLVRKTLQLSYEHQLLSPEREALSKNVTVYRNGYSTGGVEIQLSAKVLASRSKKGELAAYLSQFVEVEGLDETMNDSEEEMERVVFTVVADRVYNGQGALVHGYTDLQFGDRLYLVAPNLHFMWPFVKLGHRVLVTSTFSPINEPVIIESMSESPRTFRLHNFFTHEEADTLIKQTLLIDDPYDRLQPSSVGATMDRQITSKHRTSENAFDTMSTTAMSIRKRVFDVLSLGTYQDDMCDGLQLLRYHQKQAYIPHYDYFPINLTENFNFNPHRGGSNRFATVVLYLSNVPLGGQTVFPLAEMPSDLPMKYRHPFEFTRTNEAIGTELFESNSWELNMVRECSTKLASYPLKGSAVLFYSQKPNGEVDPMSLHGGCPVLEGTKWGANLWVWNKRRFNAYFDSSIVVVFTNPTPYEVKLFWSASLMGTLAANGGKRQFTSYPGHKWVLKIKEYVVLEYVVTKNTGEMQKVTVPLMDEHARKTFSSSSSPIDCKSLRLVGVF</sequence>
<proteinExistence type="predicted"/>
<evidence type="ECO:0000313" key="7">
    <source>
        <dbReference type="EMBL" id="TDH70673.1"/>
    </source>
</evidence>
<evidence type="ECO:0000256" key="1">
    <source>
        <dbReference type="ARBA" id="ARBA00001961"/>
    </source>
</evidence>
<evidence type="ECO:0000259" key="6">
    <source>
        <dbReference type="PROSITE" id="PS51471"/>
    </source>
</evidence>
<keyword evidence="3" id="KW-0223">Dioxygenase</keyword>
<name>A0A976FPT2_BRELC</name>
<dbReference type="GeneID" id="94346678"/>
<dbReference type="Proteomes" id="UP000294530">
    <property type="component" value="Unassembled WGS sequence"/>
</dbReference>
<protein>
    <recommendedName>
        <fullName evidence="6">Fe2OG dioxygenase domain-containing protein</fullName>
    </recommendedName>
</protein>
<dbReference type="RefSeq" id="XP_067820172.1">
    <property type="nucleotide sequence ID" value="XM_067961007.1"/>
</dbReference>
<reference evidence="7 8" key="1">
    <citation type="journal article" date="2021" name="Genome Biol.">
        <title>AFLAP: assembly-free linkage analysis pipeline using k-mers from genome sequencing data.</title>
        <authorList>
            <person name="Fletcher K."/>
            <person name="Zhang L."/>
            <person name="Gil J."/>
            <person name="Han R."/>
            <person name="Cavanaugh K."/>
            <person name="Michelmore R."/>
        </authorList>
    </citation>
    <scope>NUCLEOTIDE SEQUENCE [LARGE SCALE GENOMIC DNA]</scope>
    <source>
        <strain evidence="7 8">SF5</strain>
    </source>
</reference>
<dbReference type="InterPro" id="IPR036208">
    <property type="entry name" value="VHL_sf"/>
</dbReference>
<evidence type="ECO:0000256" key="3">
    <source>
        <dbReference type="ARBA" id="ARBA00022964"/>
    </source>
</evidence>
<dbReference type="Gene3D" id="2.60.120.620">
    <property type="entry name" value="q2cbj1_9rhob like domain"/>
    <property type="match status" value="1"/>
</dbReference>
<dbReference type="AlphaFoldDB" id="A0A976FPT2"/>